<evidence type="ECO:0000313" key="1">
    <source>
        <dbReference type="EMBL" id="QOW09929.1"/>
    </source>
</evidence>
<dbReference type="Proteomes" id="UP000594195">
    <property type="component" value="Chromosome"/>
</dbReference>
<dbReference type="EMBL" id="CP040442">
    <property type="protein sequence ID" value="QOW09929.1"/>
    <property type="molecule type" value="Genomic_DNA"/>
</dbReference>
<gene>
    <name evidence="1" type="ORF">Q73A0000_05910</name>
</gene>
<sequence length="100" mass="11899">MKTLKLSTREPEDLCKGIEEKIFNNEIRSWEIDDQSKVISHKGEQYRNHFYFETKVDDLKGILEFNFHSSGTSEFADSRAFQLLERMLLSHFKSRIEILK</sequence>
<reference evidence="1 2" key="1">
    <citation type="submission" date="2019-05" db="EMBL/GenBank/DDBJ databases">
        <title>Chryseobacterium sp. isolated from King George Island, maritime Antarctica.</title>
        <authorList>
            <person name="Peng X."/>
        </authorList>
    </citation>
    <scope>NUCLEOTIDE SEQUENCE [LARGE SCALE GENOMIC DNA]</scope>
    <source>
        <strain evidence="1 2">7-3A</strain>
    </source>
</reference>
<keyword evidence="2" id="KW-1185">Reference proteome</keyword>
<evidence type="ECO:0000313" key="2">
    <source>
        <dbReference type="Proteomes" id="UP000594195"/>
    </source>
</evidence>
<dbReference type="RefSeq" id="WP_193813166.1">
    <property type="nucleotide sequence ID" value="NZ_CP040442.1"/>
</dbReference>
<name>A0A7M2Y7X3_9FLAO</name>
<dbReference type="KEGG" id="kfa:Q73A0000_05910"/>
<dbReference type="AlphaFoldDB" id="A0A7M2Y7X3"/>
<protein>
    <submittedName>
        <fullName evidence="1">Uncharacterized protein</fullName>
    </submittedName>
</protein>
<accession>A0A7M2Y7X3</accession>
<proteinExistence type="predicted"/>
<organism evidence="1 2">
    <name type="scientific">Kaistella flava</name>
    <name type="common">ex Peng et al. 2021</name>
    <dbReference type="NCBI Taxonomy" id="2038776"/>
    <lineage>
        <taxon>Bacteria</taxon>
        <taxon>Pseudomonadati</taxon>
        <taxon>Bacteroidota</taxon>
        <taxon>Flavobacteriia</taxon>
        <taxon>Flavobacteriales</taxon>
        <taxon>Weeksellaceae</taxon>
        <taxon>Chryseobacterium group</taxon>
        <taxon>Kaistella</taxon>
    </lineage>
</organism>